<evidence type="ECO:0000313" key="7">
    <source>
        <dbReference type="Proteomes" id="UP000316778"/>
    </source>
</evidence>
<sequence length="462" mass="49667">MKKKTLYWIIGSLVALIVLLLVLKASGVIGKDEGTRVAVDKATARDIIEVVAATGKIYPEVEVKVSSDVSGEIVDLPVEEGDSVKKGQVLVRIYADIYGSQRDKAMAALSQSQAQMANSAAALNAYKAKLEQYKAAYDRNKELFAQKVVSRSEFESAESAYRSALADYNAAVQQVNSYKYAVASAQASLTEANKNLGRTTIVSPMHGIVSLLPVKKGERVVGTLQMTGTEIMRIADLSVMEVQVDVGENDIPRVKYGDTAVIEVDAYNDRKFKGIVTQIASSSKGAATASTTGTTSSAEQVTSYIVHIRILNSSYKDLIDPSRPKNFAFRPGMSASVDIQTRRKKQALSVPINAVTTREVEVGQKDSIPKKAIAAEEGSPAAKAAAARKDTREVVFVLQKDNTVKQVEVKTGIQDDNYIEILSGLQPGDQVVSGPYAAVSRDLKAGKKVKVVPAAQLFEGAK</sequence>
<dbReference type="PANTHER" id="PTHR30469">
    <property type="entry name" value="MULTIDRUG RESISTANCE PROTEIN MDTA"/>
    <property type="match status" value="1"/>
</dbReference>
<evidence type="ECO:0000259" key="3">
    <source>
        <dbReference type="Pfam" id="PF25917"/>
    </source>
</evidence>
<keyword evidence="7" id="KW-1185">Reference proteome</keyword>
<evidence type="ECO:0000259" key="4">
    <source>
        <dbReference type="Pfam" id="PF25967"/>
    </source>
</evidence>
<accession>A0A562TG92</accession>
<dbReference type="InterPro" id="IPR058627">
    <property type="entry name" value="MdtA-like_C"/>
</dbReference>
<dbReference type="PANTHER" id="PTHR30469:SF33">
    <property type="entry name" value="SLR1207 PROTEIN"/>
    <property type="match status" value="1"/>
</dbReference>
<dbReference type="Gene3D" id="1.10.287.470">
    <property type="entry name" value="Helix hairpin bin"/>
    <property type="match status" value="1"/>
</dbReference>
<dbReference type="GO" id="GO:1990281">
    <property type="term" value="C:efflux pump complex"/>
    <property type="evidence" value="ECO:0007669"/>
    <property type="project" value="TreeGrafter"/>
</dbReference>
<organism evidence="6 7">
    <name type="scientific">Chitinophaga japonensis</name>
    <name type="common">Flexibacter japonensis</name>
    <dbReference type="NCBI Taxonomy" id="104662"/>
    <lineage>
        <taxon>Bacteria</taxon>
        <taxon>Pseudomonadati</taxon>
        <taxon>Bacteroidota</taxon>
        <taxon>Chitinophagia</taxon>
        <taxon>Chitinophagales</taxon>
        <taxon>Chitinophagaceae</taxon>
        <taxon>Chitinophaga</taxon>
    </lineage>
</organism>
<reference evidence="6 7" key="1">
    <citation type="journal article" date="2013" name="Stand. Genomic Sci.">
        <title>Genomic Encyclopedia of Type Strains, Phase I: The one thousand microbial genomes (KMG-I) project.</title>
        <authorList>
            <person name="Kyrpides N.C."/>
            <person name="Woyke T."/>
            <person name="Eisen J.A."/>
            <person name="Garrity G."/>
            <person name="Lilburn T.G."/>
            <person name="Beck B.J."/>
            <person name="Whitman W.B."/>
            <person name="Hugenholtz P."/>
            <person name="Klenk H.P."/>
        </authorList>
    </citation>
    <scope>NUCLEOTIDE SEQUENCE [LARGE SCALE GENOMIC DNA]</scope>
    <source>
        <strain evidence="6 7">DSM 13484</strain>
    </source>
</reference>
<dbReference type="Proteomes" id="UP000316778">
    <property type="component" value="Unassembled WGS sequence"/>
</dbReference>
<dbReference type="Pfam" id="PF25917">
    <property type="entry name" value="BSH_RND"/>
    <property type="match status" value="1"/>
</dbReference>
<dbReference type="Pfam" id="PF25990">
    <property type="entry name" value="Beta-barrel_YknX"/>
    <property type="match status" value="1"/>
</dbReference>
<dbReference type="InterPro" id="IPR058636">
    <property type="entry name" value="Beta-barrel_YknX"/>
</dbReference>
<dbReference type="Pfam" id="PF25967">
    <property type="entry name" value="RND-MFP_C"/>
    <property type="match status" value="1"/>
</dbReference>
<gene>
    <name evidence="6" type="ORF">LX66_1331</name>
</gene>
<dbReference type="AlphaFoldDB" id="A0A562TG92"/>
<evidence type="ECO:0000313" key="6">
    <source>
        <dbReference type="EMBL" id="TWI91950.1"/>
    </source>
</evidence>
<dbReference type="Gene3D" id="2.40.30.170">
    <property type="match status" value="1"/>
</dbReference>
<dbReference type="OrthoDB" id="9809068at2"/>
<dbReference type="GO" id="GO:0015562">
    <property type="term" value="F:efflux transmembrane transporter activity"/>
    <property type="evidence" value="ECO:0007669"/>
    <property type="project" value="TreeGrafter"/>
</dbReference>
<feature type="coiled-coil region" evidence="2">
    <location>
        <begin position="116"/>
        <end position="143"/>
    </location>
</feature>
<dbReference type="Gene3D" id="2.40.50.100">
    <property type="match status" value="1"/>
</dbReference>
<feature type="domain" description="Multidrug resistance protein MdtA-like barrel-sandwich hybrid" evidence="3">
    <location>
        <begin position="63"/>
        <end position="220"/>
    </location>
</feature>
<keyword evidence="1" id="KW-0813">Transport</keyword>
<comment type="caution">
    <text evidence="6">The sequence shown here is derived from an EMBL/GenBank/DDBJ whole genome shotgun (WGS) entry which is preliminary data.</text>
</comment>
<evidence type="ECO:0000256" key="2">
    <source>
        <dbReference type="SAM" id="Coils"/>
    </source>
</evidence>
<dbReference type="Gene3D" id="2.40.420.20">
    <property type="match status" value="1"/>
</dbReference>
<evidence type="ECO:0000256" key="1">
    <source>
        <dbReference type="ARBA" id="ARBA00022448"/>
    </source>
</evidence>
<name>A0A562TG92_CHIJA</name>
<dbReference type="RefSeq" id="WP_145711098.1">
    <property type="nucleotide sequence ID" value="NZ_BAAAFY010000001.1"/>
</dbReference>
<keyword evidence="2" id="KW-0175">Coiled coil</keyword>
<feature type="domain" description="YknX-like beta-barrel" evidence="5">
    <location>
        <begin position="240"/>
        <end position="312"/>
    </location>
</feature>
<proteinExistence type="predicted"/>
<dbReference type="SUPFAM" id="SSF111369">
    <property type="entry name" value="HlyD-like secretion proteins"/>
    <property type="match status" value="1"/>
</dbReference>
<dbReference type="EMBL" id="VLLG01000002">
    <property type="protein sequence ID" value="TWI91950.1"/>
    <property type="molecule type" value="Genomic_DNA"/>
</dbReference>
<protein>
    <submittedName>
        <fullName evidence="6">HlyD family secretion protein</fullName>
    </submittedName>
</protein>
<evidence type="ECO:0000259" key="5">
    <source>
        <dbReference type="Pfam" id="PF25990"/>
    </source>
</evidence>
<dbReference type="InterPro" id="IPR058625">
    <property type="entry name" value="MdtA-like_BSH"/>
</dbReference>
<feature type="domain" description="Multidrug resistance protein MdtA-like C-terminal permuted SH3" evidence="4">
    <location>
        <begin position="393"/>
        <end position="432"/>
    </location>
</feature>